<keyword evidence="1 6" id="KW-0547">Nucleotide-binding</keyword>
<dbReference type="PROSITE" id="PS51192">
    <property type="entry name" value="HELICASE_ATP_BIND_1"/>
    <property type="match status" value="1"/>
</dbReference>
<name>V6LSL7_9EUKA</name>
<dbReference type="EC" id="3.6.4.13" evidence="7"/>
<dbReference type="Gene3D" id="3.40.50.300">
    <property type="entry name" value="P-loop containing nucleotide triphosphate hydrolases"/>
    <property type="match status" value="2"/>
</dbReference>
<dbReference type="CDD" id="cd18787">
    <property type="entry name" value="SF2_C_DEAD"/>
    <property type="match status" value="1"/>
</dbReference>
<evidence type="ECO:0000313" key="13">
    <source>
        <dbReference type="Proteomes" id="UP000018208"/>
    </source>
</evidence>
<dbReference type="GO" id="GO:0005524">
    <property type="term" value="F:ATP binding"/>
    <property type="evidence" value="ECO:0007669"/>
    <property type="project" value="UniProtKB-UniRule"/>
</dbReference>
<gene>
    <name evidence="11" type="ORF">SS50377_12300</name>
    <name evidence="12" type="ORF">SS50377_23028</name>
</gene>
<feature type="domain" description="Helicase ATP-binding" evidence="9">
    <location>
        <begin position="70"/>
        <end position="249"/>
    </location>
</feature>
<keyword evidence="13" id="KW-1185">Reference proteome</keyword>
<keyword evidence="4 6" id="KW-0067">ATP-binding</keyword>
<organism evidence="11">
    <name type="scientific">Spironucleus salmonicida</name>
    <dbReference type="NCBI Taxonomy" id="348837"/>
    <lineage>
        <taxon>Eukaryota</taxon>
        <taxon>Metamonada</taxon>
        <taxon>Diplomonadida</taxon>
        <taxon>Hexamitidae</taxon>
        <taxon>Hexamitinae</taxon>
        <taxon>Spironucleus</taxon>
    </lineage>
</organism>
<feature type="region of interest" description="Disordered" evidence="8">
    <location>
        <begin position="671"/>
        <end position="692"/>
    </location>
</feature>
<dbReference type="SMART" id="SM00490">
    <property type="entry name" value="HELICc"/>
    <property type="match status" value="1"/>
</dbReference>
<dbReference type="InterPro" id="IPR014001">
    <property type="entry name" value="Helicase_ATP-bd"/>
</dbReference>
<dbReference type="VEuPathDB" id="GiardiaDB:SS50377_23028"/>
<evidence type="ECO:0000256" key="8">
    <source>
        <dbReference type="SAM" id="MobiDB-lite"/>
    </source>
</evidence>
<reference evidence="11 12" key="1">
    <citation type="journal article" date="2014" name="PLoS Genet.">
        <title>The Genome of Spironucleus salmonicida Highlights a Fish Pathogen Adapted to Fluctuating Environments.</title>
        <authorList>
            <person name="Xu F."/>
            <person name="Jerlstrom-Hultqvist J."/>
            <person name="Einarsson E."/>
            <person name="Astvaldsson A."/>
            <person name="Svard S.G."/>
            <person name="Andersson J.O."/>
        </authorList>
    </citation>
    <scope>NUCLEOTIDE SEQUENCE</scope>
    <source>
        <strain evidence="12">ATCC 50377</strain>
    </source>
</reference>
<dbReference type="Pfam" id="PF00271">
    <property type="entry name" value="Helicase_C"/>
    <property type="match status" value="1"/>
</dbReference>
<evidence type="ECO:0000256" key="5">
    <source>
        <dbReference type="ARBA" id="ARBA00022884"/>
    </source>
</evidence>
<evidence type="ECO:0000313" key="12">
    <source>
        <dbReference type="EMBL" id="KAH0575395.1"/>
    </source>
</evidence>
<evidence type="ECO:0000313" key="11">
    <source>
        <dbReference type="EMBL" id="EST47605.1"/>
    </source>
</evidence>
<keyword evidence="2 6" id="KW-0378">Hydrolase</keyword>
<dbReference type="InterPro" id="IPR011545">
    <property type="entry name" value="DEAD/DEAH_box_helicase_dom"/>
</dbReference>
<comment type="similarity">
    <text evidence="6">Belongs to the DEAD box helicase family.</text>
</comment>
<dbReference type="EMBL" id="KI546038">
    <property type="protein sequence ID" value="EST47605.1"/>
    <property type="molecule type" value="Genomic_DNA"/>
</dbReference>
<dbReference type="AlphaFoldDB" id="V6LSL7"/>
<dbReference type="SMART" id="SM00487">
    <property type="entry name" value="DEXDc"/>
    <property type="match status" value="1"/>
</dbReference>
<protein>
    <recommendedName>
        <fullName evidence="7">ATP-dependent RNA helicase</fullName>
        <ecNumber evidence="7">3.6.4.13</ecNumber>
    </recommendedName>
</protein>
<evidence type="ECO:0000259" key="9">
    <source>
        <dbReference type="PROSITE" id="PS51192"/>
    </source>
</evidence>
<evidence type="ECO:0000256" key="7">
    <source>
        <dbReference type="RuleBase" id="RU365068"/>
    </source>
</evidence>
<comment type="catalytic activity">
    <reaction evidence="7">
        <text>ATP + H2O = ADP + phosphate + H(+)</text>
        <dbReference type="Rhea" id="RHEA:13065"/>
        <dbReference type="ChEBI" id="CHEBI:15377"/>
        <dbReference type="ChEBI" id="CHEBI:15378"/>
        <dbReference type="ChEBI" id="CHEBI:30616"/>
        <dbReference type="ChEBI" id="CHEBI:43474"/>
        <dbReference type="ChEBI" id="CHEBI:456216"/>
        <dbReference type="EC" id="3.6.4.13"/>
    </reaction>
</comment>
<comment type="function">
    <text evidence="7">RNA helicase.</text>
</comment>
<evidence type="ECO:0000256" key="4">
    <source>
        <dbReference type="ARBA" id="ARBA00022840"/>
    </source>
</evidence>
<reference evidence="12" key="2">
    <citation type="submission" date="2020-12" db="EMBL/GenBank/DDBJ databases">
        <title>New Spironucleus salmonicida genome in near-complete chromosomes.</title>
        <authorList>
            <person name="Xu F."/>
            <person name="Kurt Z."/>
            <person name="Jimenez-Gonzalez A."/>
            <person name="Astvaldsson A."/>
            <person name="Andersson J.O."/>
            <person name="Svard S.G."/>
        </authorList>
    </citation>
    <scope>NUCLEOTIDE SEQUENCE</scope>
    <source>
        <strain evidence="12">ATCC 50377</strain>
    </source>
</reference>
<dbReference type="InterPro" id="IPR027417">
    <property type="entry name" value="P-loop_NTPase"/>
</dbReference>
<evidence type="ECO:0000256" key="2">
    <source>
        <dbReference type="ARBA" id="ARBA00022801"/>
    </source>
</evidence>
<evidence type="ECO:0000256" key="6">
    <source>
        <dbReference type="RuleBase" id="RU000492"/>
    </source>
</evidence>
<dbReference type="InterPro" id="IPR000629">
    <property type="entry name" value="RNA-helicase_DEAD-box_CS"/>
</dbReference>
<dbReference type="PROSITE" id="PS51194">
    <property type="entry name" value="HELICASE_CTER"/>
    <property type="match status" value="1"/>
</dbReference>
<dbReference type="OrthoDB" id="10253965at2759"/>
<feature type="region of interest" description="Disordered" evidence="8">
    <location>
        <begin position="620"/>
        <end position="656"/>
    </location>
</feature>
<evidence type="ECO:0000259" key="10">
    <source>
        <dbReference type="PROSITE" id="PS51194"/>
    </source>
</evidence>
<sequence length="716" mass="81634">MTTIELDPSAKVQHISSFIFNEKNAQQALKPDLELDCLPWTKLGIHPGISKYLVKHNLVKPTQIQQQVIKPTLKEKASFVISAETGAGKSLAFIMPIIQDLVTSNADRKFKYIIVTPTRELAIQLFSVISDIFKVLNKIYQFSVILVGGLSKDKQNRILQSNPGLVIGTPGRIYELVQNHPYLSDLSSFKRIVIDEADKLLEQGHFADLVKLVQYLNNHCSPQLTLSSATMNLPSMFKDKGMKFQKNQRISNKANLTLSVESDVATEYKNVIINLGFKDLKINFIDNTPEHIVNSTILEKWQFVKSYDEKLEMLTYLILRFDVPTIVFTNSVRESKRLAAAFKLLQINSFAIHAQMPQRQRLKNLDKLKSSNSVLFTTDVCARGIDIPSVKLVIQLAKPTSAATHVHRIGRCARNEESEEKVGLAISLIDKNDEDMFNVIKKICGYDKKQIPEDFKFNLKFLSQTTKVVSALLKCSESESDHMELARKVGVFRGYNELLEADFEGDVLEAMNMKKYHEKVSKEFRSQDTESMKQLLEDIEVTAKVSRNHLINVVSKNLMINENISDKIERNAPSSSQARLLLEVPRKIIVPEAYKFQENLIKSQTVNDIAMAKKRNSKIDVNEEYRQQQEKNKRKKEKNDKKTQKLSKDQKEEVTKDEVVKADVVELKGNADLSIKEKKMGRRQQSQQGNQVLKDMSKVIQEDPVYAQAGRKVYKK</sequence>
<dbReference type="Proteomes" id="UP000018208">
    <property type="component" value="Unassembled WGS sequence"/>
</dbReference>
<dbReference type="GO" id="GO:0003724">
    <property type="term" value="F:RNA helicase activity"/>
    <property type="evidence" value="ECO:0007669"/>
    <property type="project" value="UniProtKB-EC"/>
</dbReference>
<evidence type="ECO:0000256" key="3">
    <source>
        <dbReference type="ARBA" id="ARBA00022806"/>
    </source>
</evidence>
<dbReference type="EMBL" id="AUWU02000003">
    <property type="protein sequence ID" value="KAH0575395.1"/>
    <property type="molecule type" value="Genomic_DNA"/>
</dbReference>
<comment type="domain">
    <text evidence="7">The Q motif is unique to and characteristic of the DEAD box family of RNA helicases and controls ATP binding and hydrolysis.</text>
</comment>
<dbReference type="PROSITE" id="PS00039">
    <property type="entry name" value="DEAD_ATP_HELICASE"/>
    <property type="match status" value="1"/>
</dbReference>
<dbReference type="PANTHER" id="PTHR24031">
    <property type="entry name" value="RNA HELICASE"/>
    <property type="match status" value="1"/>
</dbReference>
<dbReference type="Pfam" id="PF00270">
    <property type="entry name" value="DEAD"/>
    <property type="match status" value="1"/>
</dbReference>
<dbReference type="GO" id="GO:0003723">
    <property type="term" value="F:RNA binding"/>
    <property type="evidence" value="ECO:0007669"/>
    <property type="project" value="UniProtKB-UniRule"/>
</dbReference>
<evidence type="ECO:0000256" key="1">
    <source>
        <dbReference type="ARBA" id="ARBA00022741"/>
    </source>
</evidence>
<accession>V6LSL7</accession>
<dbReference type="GO" id="GO:0016787">
    <property type="term" value="F:hydrolase activity"/>
    <property type="evidence" value="ECO:0007669"/>
    <property type="project" value="UniProtKB-KW"/>
</dbReference>
<keyword evidence="3 6" id="KW-0347">Helicase</keyword>
<dbReference type="SUPFAM" id="SSF52540">
    <property type="entry name" value="P-loop containing nucleoside triphosphate hydrolases"/>
    <property type="match status" value="1"/>
</dbReference>
<proteinExistence type="inferred from homology"/>
<keyword evidence="5 7" id="KW-0694">RNA-binding</keyword>
<dbReference type="InterPro" id="IPR001650">
    <property type="entry name" value="Helicase_C-like"/>
</dbReference>
<feature type="domain" description="Helicase C-terminal" evidence="10">
    <location>
        <begin position="313"/>
        <end position="463"/>
    </location>
</feature>